<name>A0A1G6N1T4_9BACI</name>
<dbReference type="EMBL" id="FMYI01000013">
    <property type="protein sequence ID" value="SDC61417.1"/>
    <property type="molecule type" value="Genomic_DNA"/>
</dbReference>
<dbReference type="Proteomes" id="UP000242949">
    <property type="component" value="Unassembled WGS sequence"/>
</dbReference>
<dbReference type="InterPro" id="IPR050250">
    <property type="entry name" value="Macrolide_Exporter_MacB"/>
</dbReference>
<evidence type="ECO:0000256" key="5">
    <source>
        <dbReference type="ARBA" id="ARBA00023136"/>
    </source>
</evidence>
<keyword evidence="2" id="KW-1003">Cell membrane</keyword>
<dbReference type="OrthoDB" id="2934570at2"/>
<gene>
    <name evidence="9" type="ORF">SAMN05421734_11334</name>
</gene>
<keyword evidence="5 7" id="KW-0472">Membrane</keyword>
<evidence type="ECO:0000259" key="8">
    <source>
        <dbReference type="Pfam" id="PF02687"/>
    </source>
</evidence>
<feature type="transmembrane region" description="Helical" evidence="7">
    <location>
        <begin position="266"/>
        <end position="288"/>
    </location>
</feature>
<comment type="similarity">
    <text evidence="6">Belongs to the ABC-4 integral membrane protein family.</text>
</comment>
<evidence type="ECO:0000313" key="10">
    <source>
        <dbReference type="Proteomes" id="UP000242949"/>
    </source>
</evidence>
<dbReference type="STRING" id="1612202.SAMN05421734_11334"/>
<feature type="transmembrane region" description="Helical" evidence="7">
    <location>
        <begin position="24"/>
        <end position="44"/>
    </location>
</feature>
<dbReference type="GO" id="GO:0005886">
    <property type="term" value="C:plasma membrane"/>
    <property type="evidence" value="ECO:0007669"/>
    <property type="project" value="UniProtKB-SubCell"/>
</dbReference>
<evidence type="ECO:0000313" key="9">
    <source>
        <dbReference type="EMBL" id="SDC61417.1"/>
    </source>
</evidence>
<evidence type="ECO:0000256" key="7">
    <source>
        <dbReference type="SAM" id="Phobius"/>
    </source>
</evidence>
<protein>
    <submittedName>
        <fullName evidence="9">ABC-type transport system, involved in lipoprotein release, permease component</fullName>
    </submittedName>
</protein>
<evidence type="ECO:0000256" key="2">
    <source>
        <dbReference type="ARBA" id="ARBA00022475"/>
    </source>
</evidence>
<comment type="subcellular location">
    <subcellularLocation>
        <location evidence="1">Cell membrane</location>
        <topology evidence="1">Multi-pass membrane protein</topology>
    </subcellularLocation>
</comment>
<evidence type="ECO:0000256" key="1">
    <source>
        <dbReference type="ARBA" id="ARBA00004651"/>
    </source>
</evidence>
<accession>A0A1G6N1T4</accession>
<feature type="transmembrane region" description="Helical" evidence="7">
    <location>
        <begin position="330"/>
        <end position="353"/>
    </location>
</feature>
<dbReference type="RefSeq" id="WP_090797222.1">
    <property type="nucleotide sequence ID" value="NZ_FMYI01000013.1"/>
</dbReference>
<keyword evidence="4 7" id="KW-1133">Transmembrane helix</keyword>
<dbReference type="GO" id="GO:0022857">
    <property type="term" value="F:transmembrane transporter activity"/>
    <property type="evidence" value="ECO:0007669"/>
    <property type="project" value="TreeGrafter"/>
</dbReference>
<reference evidence="10" key="1">
    <citation type="submission" date="2016-09" db="EMBL/GenBank/DDBJ databases">
        <authorList>
            <person name="Varghese N."/>
            <person name="Submissions S."/>
        </authorList>
    </citation>
    <scope>NUCLEOTIDE SEQUENCE [LARGE SCALE GENOMIC DNA]</scope>
    <source>
        <strain evidence="10">S5</strain>
    </source>
</reference>
<evidence type="ECO:0000256" key="6">
    <source>
        <dbReference type="ARBA" id="ARBA00038076"/>
    </source>
</evidence>
<dbReference type="Pfam" id="PF02687">
    <property type="entry name" value="FtsX"/>
    <property type="match status" value="1"/>
</dbReference>
<dbReference type="PANTHER" id="PTHR30572">
    <property type="entry name" value="MEMBRANE COMPONENT OF TRANSPORTER-RELATED"/>
    <property type="match status" value="1"/>
</dbReference>
<evidence type="ECO:0000256" key="4">
    <source>
        <dbReference type="ARBA" id="ARBA00022989"/>
    </source>
</evidence>
<proteinExistence type="inferred from homology"/>
<keyword evidence="10" id="KW-1185">Reference proteome</keyword>
<dbReference type="PANTHER" id="PTHR30572:SF4">
    <property type="entry name" value="ABC TRANSPORTER PERMEASE YTRF"/>
    <property type="match status" value="1"/>
</dbReference>
<evidence type="ECO:0000256" key="3">
    <source>
        <dbReference type="ARBA" id="ARBA00022692"/>
    </source>
</evidence>
<sequence length="410" mass="46271">MNNIFSKLAKINFIRNKKQNKNNIILSTLMIILLIFTISISNSLGDFVNSSILKTFDHRTLLVHTDDDNDREKAIDLLSNHPNIVENYPWISNSGGNVKLEKDNKEGDIYIRPSLDETSPNVKKGNDLSGESKNMAIIPETFALDASLNTNIIDTDDQLEYINGRDYIGEKITLQYTDYSDGITNPSEDEYEFEVAGTYDITETFDSPNTVYIPYNDLQKLNEGFESEEDVSIIAAVVDDYDNISKVQSFLSNEGYRFMMRSEVGFIGNLSLLIQIIGFSLLAFGLTISMSNIIGNNISNINERKSDIGILKIVGYKNTQILKIFLLENLFVFVISSVISLAFSMLSLILLNYWIDSSFTTYFQEVYITPNNFISSVLVSIIILLSLLLVSILLPLKRIMSINPNLLIKD</sequence>
<feature type="domain" description="ABC3 transporter permease C-terminal" evidence="8">
    <location>
        <begin position="280"/>
        <end position="404"/>
    </location>
</feature>
<keyword evidence="3 7" id="KW-0812">Transmembrane</keyword>
<dbReference type="AlphaFoldDB" id="A0A1G6N1T4"/>
<keyword evidence="9" id="KW-0449">Lipoprotein</keyword>
<feature type="transmembrane region" description="Helical" evidence="7">
    <location>
        <begin position="373"/>
        <end position="396"/>
    </location>
</feature>
<organism evidence="9 10">
    <name type="scientific">Pelagirhabdus alkalitolerans</name>
    <dbReference type="NCBI Taxonomy" id="1612202"/>
    <lineage>
        <taxon>Bacteria</taxon>
        <taxon>Bacillati</taxon>
        <taxon>Bacillota</taxon>
        <taxon>Bacilli</taxon>
        <taxon>Bacillales</taxon>
        <taxon>Bacillaceae</taxon>
        <taxon>Pelagirhabdus</taxon>
    </lineage>
</organism>
<dbReference type="InterPro" id="IPR003838">
    <property type="entry name" value="ABC3_permease_C"/>
</dbReference>